<dbReference type="AlphaFoldDB" id="A0AAD5NLY3"/>
<name>A0AAD5NLY3_ACENE</name>
<feature type="region of interest" description="Disordered" evidence="1">
    <location>
        <begin position="90"/>
        <end position="109"/>
    </location>
</feature>
<dbReference type="EMBL" id="JAJSOW010000104">
    <property type="protein sequence ID" value="KAI9169770.1"/>
    <property type="molecule type" value="Genomic_DNA"/>
</dbReference>
<sequence>MHSACKDVDISACKDVDISACKDFHRVKMLTFQLKDVNLNTTFEGANDIQFSPETHGAPFCHVGVDAVAGKHRRLYVEDELGMEFTTTMENDEDENDGEDEIERQTEIQSQQWKRETQIFIIETTSFPFFPPRCICAIGIGAISDGTGEEELLWRSDRNEELLLRGALGGDFDGDDIADQMRKNPNEQIRKEKQLKNRKEKRKQFEEYMINDAEMLNYDCDSEKDDDDEGEEGEAEEAGKGEDNYGQVPIVDEDADDENDENDDIIKECIALFEGYQSKSDDEYFSDL</sequence>
<organism evidence="2 3">
    <name type="scientific">Acer negundo</name>
    <name type="common">Box elder</name>
    <dbReference type="NCBI Taxonomy" id="4023"/>
    <lineage>
        <taxon>Eukaryota</taxon>
        <taxon>Viridiplantae</taxon>
        <taxon>Streptophyta</taxon>
        <taxon>Embryophyta</taxon>
        <taxon>Tracheophyta</taxon>
        <taxon>Spermatophyta</taxon>
        <taxon>Magnoliopsida</taxon>
        <taxon>eudicotyledons</taxon>
        <taxon>Gunneridae</taxon>
        <taxon>Pentapetalae</taxon>
        <taxon>rosids</taxon>
        <taxon>malvids</taxon>
        <taxon>Sapindales</taxon>
        <taxon>Sapindaceae</taxon>
        <taxon>Hippocastanoideae</taxon>
        <taxon>Acereae</taxon>
        <taxon>Acer</taxon>
    </lineage>
</organism>
<reference evidence="2" key="2">
    <citation type="submission" date="2023-02" db="EMBL/GenBank/DDBJ databases">
        <authorList>
            <person name="Swenson N.G."/>
            <person name="Wegrzyn J.L."/>
            <person name="Mcevoy S.L."/>
        </authorList>
    </citation>
    <scope>NUCLEOTIDE SEQUENCE</scope>
    <source>
        <strain evidence="2">91603</strain>
        <tissue evidence="2">Leaf</tissue>
    </source>
</reference>
<comment type="caution">
    <text evidence="2">The sequence shown here is derived from an EMBL/GenBank/DDBJ whole genome shotgun (WGS) entry which is preliminary data.</text>
</comment>
<evidence type="ECO:0000313" key="3">
    <source>
        <dbReference type="Proteomes" id="UP001064489"/>
    </source>
</evidence>
<feature type="compositionally biased region" description="Acidic residues" evidence="1">
    <location>
        <begin position="251"/>
        <end position="263"/>
    </location>
</feature>
<gene>
    <name evidence="2" type="ORF">LWI28_017379</name>
</gene>
<proteinExistence type="predicted"/>
<feature type="region of interest" description="Disordered" evidence="1">
    <location>
        <begin position="216"/>
        <end position="263"/>
    </location>
</feature>
<feature type="compositionally biased region" description="Acidic residues" evidence="1">
    <location>
        <begin position="220"/>
        <end position="236"/>
    </location>
</feature>
<feature type="compositionally biased region" description="Basic and acidic residues" evidence="1">
    <location>
        <begin position="179"/>
        <end position="197"/>
    </location>
</feature>
<reference evidence="2" key="1">
    <citation type="journal article" date="2022" name="Plant J.">
        <title>Strategies of tolerance reflected in two North American maple genomes.</title>
        <authorList>
            <person name="McEvoy S.L."/>
            <person name="Sezen U.U."/>
            <person name="Trouern-Trend A."/>
            <person name="McMahon S.M."/>
            <person name="Schaberg P.G."/>
            <person name="Yang J."/>
            <person name="Wegrzyn J.L."/>
            <person name="Swenson N.G."/>
        </authorList>
    </citation>
    <scope>NUCLEOTIDE SEQUENCE</scope>
    <source>
        <strain evidence="2">91603</strain>
    </source>
</reference>
<evidence type="ECO:0000313" key="2">
    <source>
        <dbReference type="EMBL" id="KAI9169770.1"/>
    </source>
</evidence>
<accession>A0AAD5NLY3</accession>
<protein>
    <submittedName>
        <fullName evidence="2">Uncharacterized protein</fullName>
    </submittedName>
</protein>
<feature type="region of interest" description="Disordered" evidence="1">
    <location>
        <begin position="173"/>
        <end position="201"/>
    </location>
</feature>
<dbReference type="Proteomes" id="UP001064489">
    <property type="component" value="Chromosome 7"/>
</dbReference>
<feature type="compositionally biased region" description="Acidic residues" evidence="1">
    <location>
        <begin position="90"/>
        <end position="102"/>
    </location>
</feature>
<evidence type="ECO:0000256" key="1">
    <source>
        <dbReference type="SAM" id="MobiDB-lite"/>
    </source>
</evidence>
<keyword evidence="3" id="KW-1185">Reference proteome</keyword>